<dbReference type="Gene3D" id="2.40.50.40">
    <property type="match status" value="1"/>
</dbReference>
<dbReference type="EMBL" id="VZRR01012234">
    <property type="protein sequence ID" value="NWW12602.1"/>
    <property type="molecule type" value="Genomic_DNA"/>
</dbReference>
<dbReference type="SUPFAM" id="SSF54117">
    <property type="entry name" value="Interleukin 8-like chemokines"/>
    <property type="match status" value="1"/>
</dbReference>
<organism evidence="7 8">
    <name type="scientific">Oreocharis arfaki</name>
    <name type="common">tit berrypecker</name>
    <dbReference type="NCBI Taxonomy" id="979223"/>
    <lineage>
        <taxon>Eukaryota</taxon>
        <taxon>Metazoa</taxon>
        <taxon>Chordata</taxon>
        <taxon>Craniata</taxon>
        <taxon>Vertebrata</taxon>
        <taxon>Euteleostomi</taxon>
        <taxon>Archelosauria</taxon>
        <taxon>Archosauria</taxon>
        <taxon>Dinosauria</taxon>
        <taxon>Saurischia</taxon>
        <taxon>Theropoda</taxon>
        <taxon>Coelurosauria</taxon>
        <taxon>Aves</taxon>
        <taxon>Neognathae</taxon>
        <taxon>Neoaves</taxon>
        <taxon>Telluraves</taxon>
        <taxon>Australaves</taxon>
        <taxon>Passeriformes</taxon>
        <taxon>Passeroidea</taxon>
        <taxon>Paramythiidae</taxon>
        <taxon>Oreocharis</taxon>
    </lineage>
</organism>
<evidence type="ECO:0000256" key="4">
    <source>
        <dbReference type="ARBA" id="ARBA00022729"/>
    </source>
</evidence>
<dbReference type="SMART" id="SM00199">
    <property type="entry name" value="SCY"/>
    <property type="match status" value="1"/>
</dbReference>
<comment type="caution">
    <text evidence="7">The sequence shown here is derived from an EMBL/GenBank/DDBJ whole genome shotgun (WGS) entry which is preliminary data.</text>
</comment>
<dbReference type="GO" id="GO:0008009">
    <property type="term" value="F:chemokine activity"/>
    <property type="evidence" value="ECO:0007669"/>
    <property type="project" value="InterPro"/>
</dbReference>
<evidence type="ECO:0000256" key="2">
    <source>
        <dbReference type="ARBA" id="ARBA00022514"/>
    </source>
</evidence>
<protein>
    <submittedName>
        <fullName evidence="7">CCL13 protein</fullName>
    </submittedName>
</protein>
<evidence type="ECO:0000256" key="5">
    <source>
        <dbReference type="SAM" id="SignalP"/>
    </source>
</evidence>
<dbReference type="GO" id="GO:0048020">
    <property type="term" value="F:CCR chemokine receptor binding"/>
    <property type="evidence" value="ECO:0007669"/>
    <property type="project" value="TreeGrafter"/>
</dbReference>
<dbReference type="GO" id="GO:0030335">
    <property type="term" value="P:positive regulation of cell migration"/>
    <property type="evidence" value="ECO:0007669"/>
    <property type="project" value="TreeGrafter"/>
</dbReference>
<proteinExistence type="predicted"/>
<evidence type="ECO:0000256" key="3">
    <source>
        <dbReference type="ARBA" id="ARBA00022525"/>
    </source>
</evidence>
<dbReference type="PANTHER" id="PTHR12015">
    <property type="entry name" value="SMALL INDUCIBLE CYTOKINE A"/>
    <property type="match status" value="1"/>
</dbReference>
<dbReference type="Proteomes" id="UP000542358">
    <property type="component" value="Unassembled WGS sequence"/>
</dbReference>
<name>A0A7K6KKI1_9PASE</name>
<evidence type="ECO:0000256" key="1">
    <source>
        <dbReference type="ARBA" id="ARBA00004613"/>
    </source>
</evidence>
<dbReference type="GO" id="GO:0061844">
    <property type="term" value="P:antimicrobial humoral immune response mediated by antimicrobial peptide"/>
    <property type="evidence" value="ECO:0007669"/>
    <property type="project" value="TreeGrafter"/>
</dbReference>
<dbReference type="InterPro" id="IPR039809">
    <property type="entry name" value="Chemokine_b/g/d"/>
</dbReference>
<dbReference type="InterPro" id="IPR001811">
    <property type="entry name" value="Chemokine_IL8-like_dom"/>
</dbReference>
<dbReference type="InterPro" id="IPR036048">
    <property type="entry name" value="Interleukin_8-like_sf"/>
</dbReference>
<feature type="non-terminal residue" evidence="7">
    <location>
        <position position="100"/>
    </location>
</feature>
<feature type="domain" description="Chemokine interleukin-8-like" evidence="6">
    <location>
        <begin position="28"/>
        <end position="92"/>
    </location>
</feature>
<sequence>MKISLALLVLLLAAAWTGTQGESFRSSKGTCCPKKVVSPRKSLEKKIPEDKIQAYRYTSSDCTHKAVLVTLPRGEVCVDPKERWFQKYLSKQKQPNSTSE</sequence>
<dbReference type="Pfam" id="PF00048">
    <property type="entry name" value="IL8"/>
    <property type="match status" value="1"/>
</dbReference>
<evidence type="ECO:0000313" key="8">
    <source>
        <dbReference type="Proteomes" id="UP000542358"/>
    </source>
</evidence>
<keyword evidence="8" id="KW-1185">Reference proteome</keyword>
<feature type="signal peptide" evidence="5">
    <location>
        <begin position="1"/>
        <end position="21"/>
    </location>
</feature>
<feature type="chain" id="PRO_5029815571" evidence="5">
    <location>
        <begin position="22"/>
        <end position="100"/>
    </location>
</feature>
<keyword evidence="3" id="KW-0964">Secreted</keyword>
<gene>
    <name evidence="7" type="primary">Ccl13</name>
    <name evidence="7" type="ORF">OREARF_R14975</name>
</gene>
<keyword evidence="2" id="KW-0202">Cytokine</keyword>
<dbReference type="PANTHER" id="PTHR12015:SF183">
    <property type="entry name" value="C-C MOTIF CHEMOKINE 3"/>
    <property type="match status" value="1"/>
</dbReference>
<dbReference type="GO" id="GO:0005615">
    <property type="term" value="C:extracellular space"/>
    <property type="evidence" value="ECO:0007669"/>
    <property type="project" value="UniProtKB-KW"/>
</dbReference>
<dbReference type="GO" id="GO:0006954">
    <property type="term" value="P:inflammatory response"/>
    <property type="evidence" value="ECO:0007669"/>
    <property type="project" value="TreeGrafter"/>
</dbReference>
<evidence type="ECO:0000259" key="6">
    <source>
        <dbReference type="SMART" id="SM00199"/>
    </source>
</evidence>
<keyword evidence="4 5" id="KW-0732">Signal</keyword>
<feature type="non-terminal residue" evidence="7">
    <location>
        <position position="1"/>
    </location>
</feature>
<comment type="subcellular location">
    <subcellularLocation>
        <location evidence="1">Secreted</location>
    </subcellularLocation>
</comment>
<dbReference type="GO" id="GO:0070098">
    <property type="term" value="P:chemokine-mediated signaling pathway"/>
    <property type="evidence" value="ECO:0007669"/>
    <property type="project" value="TreeGrafter"/>
</dbReference>
<accession>A0A7K6KKI1</accession>
<dbReference type="AlphaFoldDB" id="A0A7K6KKI1"/>
<evidence type="ECO:0000313" key="7">
    <source>
        <dbReference type="EMBL" id="NWW12602.1"/>
    </source>
</evidence>
<reference evidence="7 8" key="1">
    <citation type="submission" date="2019-09" db="EMBL/GenBank/DDBJ databases">
        <title>Bird 10,000 Genomes (B10K) Project - Family phase.</title>
        <authorList>
            <person name="Zhang G."/>
        </authorList>
    </citation>
    <scope>NUCLEOTIDE SEQUENCE [LARGE SCALE GENOMIC DNA]</scope>
    <source>
        <strain evidence="7">B10K-DU-029-42</strain>
        <tissue evidence="7">Muscle</tissue>
    </source>
</reference>